<dbReference type="Proteomes" id="UP001058429">
    <property type="component" value="Chromosome"/>
</dbReference>
<protein>
    <submittedName>
        <fullName evidence="2">ATP-binding protein</fullName>
    </submittedName>
</protein>
<feature type="domain" description="Helicase HerA central" evidence="1">
    <location>
        <begin position="139"/>
        <end position="286"/>
    </location>
</feature>
<dbReference type="Pfam" id="PF01935">
    <property type="entry name" value="DUF87"/>
    <property type="match status" value="1"/>
</dbReference>
<sequence length="634" mass="71970">MISPSKKLGVIVGVDGSVSTVGMYSMSNDSQLLWYGDVLNGPKIGAFLTINQNDVKIIATVSSEKVIDQQNTVRSVEFDNRFHKDSINRVISLKTKGVIEGNKFQVTSQYVPMVGNEVTLTTKEELDLIFGLEPGEDSIYIGKSLLERQPINIPINKFFASHIGIFGNTGSGKSNTLHKVYLELFRSQYRSAVLNRSQFFVIDFNGEYTGANTFELGESDKRIFEINTRSAEAGQKMPIKKSYLFDPDILAILFDARPATQVPFLRNALNIFNKEKIIDKEEKFAEMELGLLKSIIKGLKSVSGDALENWIKAAKVVGIGDEILKSLKENFVKNKYGNLEIKAPDGETMILKDGQITNDGERLLHLAELRSTLSNCYKNASPISKLSYFLEFQRVYVSTWQSTKIEYINPLFHRIKSAFESLEKVVEIKNDLNDCFKPMNVISLVYANQEITRLMPMLLSKMIYDEQKFAVVGNDVNQTKHLIIDEAHNILNAEYRNNGDDWQDYRLSVFEEIIKEGRKFGFYLTLSSQRPADISPTIMSQLHNYLIHRLVNEKDLKMLENTMPTLDRNSYQIIPSLGQGEAIVTGNAMQVPVFVKVEKEEISRPNSDDIILTKLWTENQSIEQIFSDLEFFDL</sequence>
<evidence type="ECO:0000313" key="2">
    <source>
        <dbReference type="EMBL" id="UXC62721.1"/>
    </source>
</evidence>
<organism evidence="2 3">
    <name type="scientific">Ligilactobacillus agilis</name>
    <dbReference type="NCBI Taxonomy" id="1601"/>
    <lineage>
        <taxon>Bacteria</taxon>
        <taxon>Bacillati</taxon>
        <taxon>Bacillota</taxon>
        <taxon>Bacilli</taxon>
        <taxon>Lactobacillales</taxon>
        <taxon>Lactobacillaceae</taxon>
        <taxon>Ligilactobacillus</taxon>
    </lineage>
</organism>
<dbReference type="Gene3D" id="3.40.50.300">
    <property type="entry name" value="P-loop containing nucleotide triphosphate hydrolases"/>
    <property type="match status" value="2"/>
</dbReference>
<accession>A0A9Q9J802</accession>
<evidence type="ECO:0000259" key="1">
    <source>
        <dbReference type="Pfam" id="PF01935"/>
    </source>
</evidence>
<dbReference type="PANTHER" id="PTHR42957:SF1">
    <property type="entry name" value="HELICASE MJ1565-RELATED"/>
    <property type="match status" value="1"/>
</dbReference>
<proteinExistence type="predicted"/>
<name>A0A9Q9J802_9LACO</name>
<dbReference type="EMBL" id="CP104396">
    <property type="protein sequence ID" value="UXC62721.1"/>
    <property type="molecule type" value="Genomic_DNA"/>
</dbReference>
<dbReference type="AlphaFoldDB" id="A0A9Q9J802"/>
<reference evidence="2" key="1">
    <citation type="submission" date="2022-09" db="EMBL/GenBank/DDBJ databases">
        <title>Complete genome of Ligilactobacillus agilis AM_LB6, isolated from chicken feces.</title>
        <authorList>
            <person name="den Bakker H.C."/>
            <person name="Mann A."/>
        </authorList>
    </citation>
    <scope>NUCLEOTIDE SEQUENCE</scope>
    <source>
        <strain evidence="2">AM_LB6</strain>
    </source>
</reference>
<evidence type="ECO:0000313" key="3">
    <source>
        <dbReference type="Proteomes" id="UP001058429"/>
    </source>
</evidence>
<dbReference type="RefSeq" id="WP_260902958.1">
    <property type="nucleotide sequence ID" value="NZ_CP104396.1"/>
</dbReference>
<dbReference type="GO" id="GO:0005524">
    <property type="term" value="F:ATP binding"/>
    <property type="evidence" value="ECO:0007669"/>
    <property type="project" value="UniProtKB-KW"/>
</dbReference>
<dbReference type="SUPFAM" id="SSF52540">
    <property type="entry name" value="P-loop containing nucleoside triphosphate hydrolases"/>
    <property type="match status" value="1"/>
</dbReference>
<dbReference type="InterPro" id="IPR002789">
    <property type="entry name" value="HerA_central"/>
</dbReference>
<keyword evidence="2" id="KW-0067">ATP-binding</keyword>
<dbReference type="GeneID" id="75137460"/>
<dbReference type="InterPro" id="IPR027417">
    <property type="entry name" value="P-loop_NTPase"/>
</dbReference>
<gene>
    <name evidence="2" type="ORF">N4562_06365</name>
</gene>
<dbReference type="PANTHER" id="PTHR42957">
    <property type="entry name" value="HELICASE MJ1565-RELATED"/>
    <property type="match status" value="1"/>
</dbReference>
<keyword evidence="2" id="KW-0547">Nucleotide-binding</keyword>
<dbReference type="InterPro" id="IPR008571">
    <property type="entry name" value="HerA-like"/>
</dbReference>